<name>A0A6J4TUT3_9ACTN</name>
<proteinExistence type="predicted"/>
<feature type="region of interest" description="Disordered" evidence="1">
    <location>
        <begin position="34"/>
        <end position="90"/>
    </location>
</feature>
<sequence length="163" mass="17698">SGLGSMRCSPNASRSCTSTLDRIWRSLSTACSERSPSAWSWSRRPSCTAGSVAGGRSPSSRRSRRRTPSTVFSASARPSDSGPRCARPSTCTGWRSTTGWALRFRAAARRNGRWPWPCRAPGSTARRCRPGTGPPTWRRRRNRRRPSAASALCSSGQGGAVRN</sequence>
<reference evidence="2" key="1">
    <citation type="submission" date="2020-02" db="EMBL/GenBank/DDBJ databases">
        <authorList>
            <person name="Meier V. D."/>
        </authorList>
    </citation>
    <scope>NUCLEOTIDE SEQUENCE</scope>
    <source>
        <strain evidence="2">AVDCRST_MAG79</strain>
    </source>
</reference>
<evidence type="ECO:0000256" key="1">
    <source>
        <dbReference type="SAM" id="MobiDB-lite"/>
    </source>
</evidence>
<organism evidence="2">
    <name type="scientific">uncultured Thermoleophilia bacterium</name>
    <dbReference type="NCBI Taxonomy" id="1497501"/>
    <lineage>
        <taxon>Bacteria</taxon>
        <taxon>Bacillati</taxon>
        <taxon>Actinomycetota</taxon>
        <taxon>Thermoleophilia</taxon>
        <taxon>environmental samples</taxon>
    </lineage>
</organism>
<dbReference type="AlphaFoldDB" id="A0A6J4TUT3"/>
<feature type="non-terminal residue" evidence="2">
    <location>
        <position position="1"/>
    </location>
</feature>
<evidence type="ECO:0000313" key="2">
    <source>
        <dbReference type="EMBL" id="CAA9532916.1"/>
    </source>
</evidence>
<feature type="region of interest" description="Disordered" evidence="1">
    <location>
        <begin position="115"/>
        <end position="163"/>
    </location>
</feature>
<gene>
    <name evidence="2" type="ORF">AVDCRST_MAG79-1083</name>
</gene>
<feature type="compositionally biased region" description="Low complexity" evidence="1">
    <location>
        <begin position="34"/>
        <end position="58"/>
    </location>
</feature>
<protein>
    <submittedName>
        <fullName evidence="2">Uncharacterized protein</fullName>
    </submittedName>
</protein>
<accession>A0A6J4TUT3</accession>
<feature type="non-terminal residue" evidence="2">
    <location>
        <position position="163"/>
    </location>
</feature>
<feature type="compositionally biased region" description="Basic residues" evidence="1">
    <location>
        <begin position="137"/>
        <end position="146"/>
    </location>
</feature>
<dbReference type="EMBL" id="CADCWC010000182">
    <property type="protein sequence ID" value="CAA9532916.1"/>
    <property type="molecule type" value="Genomic_DNA"/>
</dbReference>